<dbReference type="Proteomes" id="UP000272462">
    <property type="component" value="Chromosome"/>
</dbReference>
<keyword evidence="3" id="KW-1185">Reference proteome</keyword>
<dbReference type="KEGG" id="pzi:CWO85_00775"/>
<evidence type="ECO:0000256" key="1">
    <source>
        <dbReference type="SAM" id="MobiDB-lite"/>
    </source>
</evidence>
<name>A0A660HM11_ZIZJU</name>
<dbReference type="RefSeq" id="WP_121463805.1">
    <property type="nucleotide sequence ID" value="NZ_CP025121.1"/>
</dbReference>
<accession>A0A660HM11</accession>
<evidence type="ECO:0000313" key="3">
    <source>
        <dbReference type="Proteomes" id="UP000272462"/>
    </source>
</evidence>
<reference evidence="2 3" key="1">
    <citation type="journal article" date="2018" name="BMC Genomics">
        <title>Comparative genome analysis of jujube witches'-broom Phytoplasma, an obligate pathogen that causes jujube witches'-broom disease.</title>
        <authorList>
            <person name="Wang J."/>
            <person name="Song L."/>
            <person name="Jiao Q."/>
            <person name="Yang S."/>
            <person name="Gao R."/>
            <person name="Lu X."/>
            <person name="Zhou G."/>
        </authorList>
    </citation>
    <scope>NUCLEOTIDE SEQUENCE [LARGE SCALE GENOMIC DNA]</scope>
    <source>
        <strain evidence="2">Jwb-nky</strain>
    </source>
</reference>
<protein>
    <submittedName>
        <fullName evidence="2">Uncharacterized protein</fullName>
    </submittedName>
</protein>
<sequence length="123" mass="14395">MLTEVIIKSRRNRMTLIKKFLQENCDYDGQVILYKPSYNHRPDGNLRWTIKDAPKNVYAVYITTGERIGNDDMYTLDQLKNDSKDTEGFVFISKPTSHKSSSNKKIKKPRKKAKPKKKTFGFF</sequence>
<feature type="compositionally biased region" description="Basic residues" evidence="1">
    <location>
        <begin position="101"/>
        <end position="123"/>
    </location>
</feature>
<dbReference type="AlphaFoldDB" id="A0A660HM11"/>
<proteinExistence type="predicted"/>
<dbReference type="EMBL" id="CP025121">
    <property type="protein sequence ID" value="AYJ01074.1"/>
    <property type="molecule type" value="Genomic_DNA"/>
</dbReference>
<feature type="region of interest" description="Disordered" evidence="1">
    <location>
        <begin position="94"/>
        <end position="123"/>
    </location>
</feature>
<organism evidence="2 3">
    <name type="scientific">Ziziphus jujuba witches'-broom phytoplasma</name>
    <dbReference type="NCBI Taxonomy" id="135727"/>
    <lineage>
        <taxon>Bacteria</taxon>
        <taxon>Bacillati</taxon>
        <taxon>Mycoplasmatota</taxon>
        <taxon>Mollicutes</taxon>
        <taxon>Acholeplasmatales</taxon>
        <taxon>Acholeplasmataceae</taxon>
        <taxon>Candidatus Phytoplasma</taxon>
        <taxon>16SrV (Elm yellows group)</taxon>
    </lineage>
</organism>
<evidence type="ECO:0000313" key="2">
    <source>
        <dbReference type="EMBL" id="AYJ01074.1"/>
    </source>
</evidence>
<gene>
    <name evidence="2" type="ORF">CWO85_00775</name>
</gene>